<evidence type="ECO:0000256" key="3">
    <source>
        <dbReference type="ARBA" id="ARBA00023163"/>
    </source>
</evidence>
<accession>A0A7X2NJM5</accession>
<dbReference type="InterPro" id="IPR023187">
    <property type="entry name" value="Tscrpt_reg_MarR-type_CS"/>
</dbReference>
<dbReference type="PRINTS" id="PR00598">
    <property type="entry name" value="HTHMARR"/>
</dbReference>
<feature type="domain" description="HTH marR-type" evidence="4">
    <location>
        <begin position="1"/>
        <end position="145"/>
    </location>
</feature>
<organism evidence="5 6">
    <name type="scientific">Clostridium porci</name>
    <dbReference type="NCBI Taxonomy" id="2605778"/>
    <lineage>
        <taxon>Bacteria</taxon>
        <taxon>Bacillati</taxon>
        <taxon>Bacillota</taxon>
        <taxon>Clostridia</taxon>
        <taxon>Eubacteriales</taxon>
        <taxon>Clostridiaceae</taxon>
        <taxon>Clostridium</taxon>
    </lineage>
</organism>
<keyword evidence="2" id="KW-0238">DNA-binding</keyword>
<reference evidence="5 6" key="1">
    <citation type="submission" date="2019-08" db="EMBL/GenBank/DDBJ databases">
        <title>In-depth cultivation of the pig gut microbiome towards novel bacterial diversity and tailored functional studies.</title>
        <authorList>
            <person name="Wylensek D."/>
            <person name="Hitch T.C.A."/>
            <person name="Clavel T."/>
        </authorList>
    </citation>
    <scope>NUCLEOTIDE SEQUENCE [LARGE SCALE GENOMIC DNA]</scope>
    <source>
        <strain evidence="5 6">WCA-389-WT-23D1</strain>
    </source>
</reference>
<evidence type="ECO:0000256" key="1">
    <source>
        <dbReference type="ARBA" id="ARBA00023015"/>
    </source>
</evidence>
<dbReference type="PROSITE" id="PS50995">
    <property type="entry name" value="HTH_MARR_2"/>
    <property type="match status" value="1"/>
</dbReference>
<keyword evidence="3" id="KW-0804">Transcription</keyword>
<dbReference type="InterPro" id="IPR000835">
    <property type="entry name" value="HTH_MarR-typ"/>
</dbReference>
<dbReference type="SMART" id="SM00347">
    <property type="entry name" value="HTH_MARR"/>
    <property type="match status" value="1"/>
</dbReference>
<name>A0A7X2NJM5_9CLOT</name>
<comment type="caution">
    <text evidence="5">The sequence shown here is derived from an EMBL/GenBank/DDBJ whole genome shotgun (WGS) entry which is preliminary data.</text>
</comment>
<evidence type="ECO:0000313" key="6">
    <source>
        <dbReference type="Proteomes" id="UP000429958"/>
    </source>
</evidence>
<dbReference type="PANTHER" id="PTHR42756:SF1">
    <property type="entry name" value="TRANSCRIPTIONAL REPRESSOR OF EMRAB OPERON"/>
    <property type="match status" value="1"/>
</dbReference>
<evidence type="ECO:0000259" key="4">
    <source>
        <dbReference type="PROSITE" id="PS50995"/>
    </source>
</evidence>
<dbReference type="AlphaFoldDB" id="A0A7X2NJM5"/>
<dbReference type="EMBL" id="VUMD01000004">
    <property type="protein sequence ID" value="MSS36057.1"/>
    <property type="molecule type" value="Genomic_DNA"/>
</dbReference>
<sequence length="166" mass="18996">MSQYSDDCQSAGEQFLSFTIRFFNLIKASYQQHNQIKANTVAFHAMVRLNQPDTQAPTMSELAKELDIPKQQLTKLVNGLESKGLVKRQHDSVNRRQVHLYITPSGSAIMHQLKQAMLDCTVTGLTSFSKEELYDLTCCLERLSQLLKKFRPEPPDETAYRNFPNL</sequence>
<dbReference type="InterPro" id="IPR036390">
    <property type="entry name" value="WH_DNA-bd_sf"/>
</dbReference>
<dbReference type="GO" id="GO:0003677">
    <property type="term" value="F:DNA binding"/>
    <property type="evidence" value="ECO:0007669"/>
    <property type="project" value="UniProtKB-KW"/>
</dbReference>
<dbReference type="InterPro" id="IPR036388">
    <property type="entry name" value="WH-like_DNA-bd_sf"/>
</dbReference>
<keyword evidence="6" id="KW-1185">Reference proteome</keyword>
<evidence type="ECO:0000313" key="5">
    <source>
        <dbReference type="EMBL" id="MSS36057.1"/>
    </source>
</evidence>
<evidence type="ECO:0000256" key="2">
    <source>
        <dbReference type="ARBA" id="ARBA00023125"/>
    </source>
</evidence>
<dbReference type="Gene3D" id="1.10.10.10">
    <property type="entry name" value="Winged helix-like DNA-binding domain superfamily/Winged helix DNA-binding domain"/>
    <property type="match status" value="1"/>
</dbReference>
<dbReference type="PROSITE" id="PS01117">
    <property type="entry name" value="HTH_MARR_1"/>
    <property type="match status" value="1"/>
</dbReference>
<keyword evidence="1" id="KW-0805">Transcription regulation</keyword>
<dbReference type="PANTHER" id="PTHR42756">
    <property type="entry name" value="TRANSCRIPTIONAL REGULATOR, MARR"/>
    <property type="match status" value="1"/>
</dbReference>
<dbReference type="Pfam" id="PF12802">
    <property type="entry name" value="MarR_2"/>
    <property type="match status" value="1"/>
</dbReference>
<dbReference type="SUPFAM" id="SSF46785">
    <property type="entry name" value="Winged helix' DNA-binding domain"/>
    <property type="match status" value="1"/>
</dbReference>
<dbReference type="Proteomes" id="UP000429958">
    <property type="component" value="Unassembled WGS sequence"/>
</dbReference>
<gene>
    <name evidence="5" type="ORF">FYJ39_05580</name>
</gene>
<proteinExistence type="predicted"/>
<dbReference type="GO" id="GO:0003700">
    <property type="term" value="F:DNA-binding transcription factor activity"/>
    <property type="evidence" value="ECO:0007669"/>
    <property type="project" value="InterPro"/>
</dbReference>
<dbReference type="RefSeq" id="WP_154471525.1">
    <property type="nucleotide sequence ID" value="NZ_VUMD01000004.1"/>
</dbReference>
<protein>
    <submittedName>
        <fullName evidence="5">Winged helix-turn-helix transcriptional regulator</fullName>
    </submittedName>
</protein>